<dbReference type="PROSITE" id="PS50222">
    <property type="entry name" value="EF_HAND_2"/>
    <property type="match status" value="2"/>
</dbReference>
<evidence type="ECO:0000313" key="4">
    <source>
        <dbReference type="EMBL" id="CAK0853469.1"/>
    </source>
</evidence>
<dbReference type="EMBL" id="CAUYUJ010015396">
    <property type="protein sequence ID" value="CAK0853469.1"/>
    <property type="molecule type" value="Genomic_DNA"/>
</dbReference>
<feature type="domain" description="EF-hand" evidence="3">
    <location>
        <begin position="111"/>
        <end position="146"/>
    </location>
</feature>
<dbReference type="PROSITE" id="PS00018">
    <property type="entry name" value="EF_HAND_1"/>
    <property type="match status" value="2"/>
</dbReference>
<keyword evidence="5" id="KW-1185">Reference proteome</keyword>
<dbReference type="InterPro" id="IPR011992">
    <property type="entry name" value="EF-hand-dom_pair"/>
</dbReference>
<dbReference type="SMART" id="SM00054">
    <property type="entry name" value="EFh"/>
    <property type="match status" value="2"/>
</dbReference>
<feature type="domain" description="EF-hand" evidence="3">
    <location>
        <begin position="147"/>
        <end position="182"/>
    </location>
</feature>
<feature type="compositionally biased region" description="Low complexity" evidence="2">
    <location>
        <begin position="243"/>
        <end position="260"/>
    </location>
</feature>
<organism evidence="4 5">
    <name type="scientific">Prorocentrum cordatum</name>
    <dbReference type="NCBI Taxonomy" id="2364126"/>
    <lineage>
        <taxon>Eukaryota</taxon>
        <taxon>Sar</taxon>
        <taxon>Alveolata</taxon>
        <taxon>Dinophyceae</taxon>
        <taxon>Prorocentrales</taxon>
        <taxon>Prorocentraceae</taxon>
        <taxon>Prorocentrum</taxon>
    </lineage>
</organism>
<sequence>GERKKGPYAIGYDQRKRPGQLPGERQQSAPAEAPQEEAPPVTPMSMGMDLDEHHEWCVKMWRRMDRDESQELTAKELDCEEFHSILRGVLAPQAASGKSVGGTTYHRAEMNMNRAINFCMQKADFSSDGTLNFKEFKSFMLYMRNSRQKSTADMIFALFDLDGDEEIEEAEFREIYRFYLGHFPTEDEFQAEWARLDRRGEMKVRRKDYIHWLRTSPNKLFSMHAPPVEGGAPAERTPERAGSPQQRSMMSSSSRSLPDLARSRRAISGGNSWARRSPGPGLVPPWSERSLEDRPKWNQRFNVGVNMNTHKPKGQRAYFSRPQSLPELKRYYETHTGFDKHIERLNQPKKPARNPRDDFSFVF</sequence>
<dbReference type="Gene3D" id="1.10.238.10">
    <property type="entry name" value="EF-hand"/>
    <property type="match status" value="2"/>
</dbReference>
<evidence type="ECO:0000256" key="1">
    <source>
        <dbReference type="ARBA" id="ARBA00022837"/>
    </source>
</evidence>
<feature type="region of interest" description="Disordered" evidence="2">
    <location>
        <begin position="222"/>
        <end position="291"/>
    </location>
</feature>
<dbReference type="InterPro" id="IPR018247">
    <property type="entry name" value="EF_Hand_1_Ca_BS"/>
</dbReference>
<evidence type="ECO:0000259" key="3">
    <source>
        <dbReference type="PROSITE" id="PS50222"/>
    </source>
</evidence>
<evidence type="ECO:0000313" key="5">
    <source>
        <dbReference type="Proteomes" id="UP001189429"/>
    </source>
</evidence>
<evidence type="ECO:0000256" key="2">
    <source>
        <dbReference type="SAM" id="MobiDB-lite"/>
    </source>
</evidence>
<feature type="non-terminal residue" evidence="4">
    <location>
        <position position="1"/>
    </location>
</feature>
<dbReference type="InterPro" id="IPR002048">
    <property type="entry name" value="EF_hand_dom"/>
</dbReference>
<accession>A0ABN9U739</accession>
<keyword evidence="1" id="KW-0106">Calcium</keyword>
<protein>
    <recommendedName>
        <fullName evidence="3">EF-hand domain-containing protein</fullName>
    </recommendedName>
</protein>
<name>A0ABN9U739_9DINO</name>
<feature type="compositionally biased region" description="Low complexity" evidence="2">
    <location>
        <begin position="24"/>
        <end position="39"/>
    </location>
</feature>
<comment type="caution">
    <text evidence="4">The sequence shown here is derived from an EMBL/GenBank/DDBJ whole genome shotgun (WGS) entry which is preliminary data.</text>
</comment>
<proteinExistence type="predicted"/>
<dbReference type="Proteomes" id="UP001189429">
    <property type="component" value="Unassembled WGS sequence"/>
</dbReference>
<reference evidence="4" key="1">
    <citation type="submission" date="2023-10" db="EMBL/GenBank/DDBJ databases">
        <authorList>
            <person name="Chen Y."/>
            <person name="Shah S."/>
            <person name="Dougan E. K."/>
            <person name="Thang M."/>
            <person name="Chan C."/>
        </authorList>
    </citation>
    <scope>NUCLEOTIDE SEQUENCE [LARGE SCALE GENOMIC DNA]</scope>
</reference>
<feature type="region of interest" description="Disordered" evidence="2">
    <location>
        <begin position="1"/>
        <end position="42"/>
    </location>
</feature>
<gene>
    <name evidence="4" type="ORF">PCOR1329_LOCUS44932</name>
</gene>
<dbReference type="SUPFAM" id="SSF47473">
    <property type="entry name" value="EF-hand"/>
    <property type="match status" value="1"/>
</dbReference>